<accession>A0AAW2FKI5</accession>
<comment type="caution">
    <text evidence="1">The sequence shown here is derived from an EMBL/GenBank/DDBJ whole genome shotgun (WGS) entry which is preliminary data.</text>
</comment>
<dbReference type="AlphaFoldDB" id="A0AAW2FKI5"/>
<dbReference type="Proteomes" id="UP001430953">
    <property type="component" value="Unassembled WGS sequence"/>
</dbReference>
<reference evidence="1 2" key="1">
    <citation type="submission" date="2023-03" db="EMBL/GenBank/DDBJ databases">
        <title>High recombination rates correlate with genetic variation in Cardiocondyla obscurior ants.</title>
        <authorList>
            <person name="Errbii M."/>
        </authorList>
    </citation>
    <scope>NUCLEOTIDE SEQUENCE [LARGE SCALE GENOMIC DNA]</scope>
    <source>
        <strain evidence="1">Alpha-2009</strain>
        <tissue evidence="1">Whole body</tissue>
    </source>
</reference>
<proteinExistence type="predicted"/>
<sequence length="140" mass="16526">MHITNVVRYLIKGVSKVIIVKRQFESALCRYELGPLRDKEISFKNESKPRGRLIIILLSLRARTYLQSDAKERWKIIFKQLGPLGGKEIKFKNKSKPRRRLITILLSLCTHIYLQSDAKERWKIIFLITVKNLILELLEH</sequence>
<protein>
    <submittedName>
        <fullName evidence="1">Uncharacterized protein</fullName>
    </submittedName>
</protein>
<dbReference type="EMBL" id="JADYXP020000011">
    <property type="protein sequence ID" value="KAL0114525.1"/>
    <property type="molecule type" value="Genomic_DNA"/>
</dbReference>
<evidence type="ECO:0000313" key="2">
    <source>
        <dbReference type="Proteomes" id="UP001430953"/>
    </source>
</evidence>
<gene>
    <name evidence="1" type="ORF">PUN28_011662</name>
</gene>
<organism evidence="1 2">
    <name type="scientific">Cardiocondyla obscurior</name>
    <dbReference type="NCBI Taxonomy" id="286306"/>
    <lineage>
        <taxon>Eukaryota</taxon>
        <taxon>Metazoa</taxon>
        <taxon>Ecdysozoa</taxon>
        <taxon>Arthropoda</taxon>
        <taxon>Hexapoda</taxon>
        <taxon>Insecta</taxon>
        <taxon>Pterygota</taxon>
        <taxon>Neoptera</taxon>
        <taxon>Endopterygota</taxon>
        <taxon>Hymenoptera</taxon>
        <taxon>Apocrita</taxon>
        <taxon>Aculeata</taxon>
        <taxon>Formicoidea</taxon>
        <taxon>Formicidae</taxon>
        <taxon>Myrmicinae</taxon>
        <taxon>Cardiocondyla</taxon>
    </lineage>
</organism>
<name>A0AAW2FKI5_9HYME</name>
<keyword evidence="2" id="KW-1185">Reference proteome</keyword>
<evidence type="ECO:0000313" key="1">
    <source>
        <dbReference type="EMBL" id="KAL0114525.1"/>
    </source>
</evidence>